<evidence type="ECO:0000256" key="1">
    <source>
        <dbReference type="SAM" id="MobiDB-lite"/>
    </source>
</evidence>
<evidence type="ECO:0000313" key="4">
    <source>
        <dbReference type="Proteomes" id="UP000215914"/>
    </source>
</evidence>
<dbReference type="Gramene" id="mRNA:HanXRQr2_Chr06g0255691">
    <property type="protein sequence ID" value="CDS:HanXRQr2_Chr06g0255691.1"/>
    <property type="gene ID" value="HanXRQr2_Chr06g0255691"/>
</dbReference>
<dbReference type="AlphaFoldDB" id="A0A251UIG0"/>
<feature type="region of interest" description="Disordered" evidence="1">
    <location>
        <begin position="1"/>
        <end position="23"/>
    </location>
</feature>
<protein>
    <submittedName>
        <fullName evidence="3">Uncharacterized protein</fullName>
    </submittedName>
</protein>
<sequence length="106" mass="11348">MSTSFCVARGPRKTTPGSTRGATAPISAETLACHVLSSCRSYSADPDKLGPTIPTTRTTLMSTRAARNPISAPINLELRPSVETRSQSFLSLKFHIVGRILGYNTP</sequence>
<reference evidence="2" key="3">
    <citation type="submission" date="2020-06" db="EMBL/GenBank/DDBJ databases">
        <title>Helianthus annuus Genome sequencing and assembly Release 2.</title>
        <authorList>
            <person name="Gouzy J."/>
            <person name="Langlade N."/>
            <person name="Munos S."/>
        </authorList>
    </citation>
    <scope>NUCLEOTIDE SEQUENCE</scope>
    <source>
        <tissue evidence="2">Leaves</tissue>
    </source>
</reference>
<dbReference type="EMBL" id="MNCJ02000321">
    <property type="protein sequence ID" value="KAF5802102.1"/>
    <property type="molecule type" value="Genomic_DNA"/>
</dbReference>
<dbReference type="EMBL" id="CM007895">
    <property type="protein sequence ID" value="OTG22859.1"/>
    <property type="molecule type" value="Genomic_DNA"/>
</dbReference>
<keyword evidence="4" id="KW-1185">Reference proteome</keyword>
<dbReference type="Proteomes" id="UP000215914">
    <property type="component" value="Chromosome 6"/>
</dbReference>
<reference evidence="2 4" key="1">
    <citation type="journal article" date="2017" name="Nature">
        <title>The sunflower genome provides insights into oil metabolism, flowering and Asterid evolution.</title>
        <authorList>
            <person name="Badouin H."/>
            <person name="Gouzy J."/>
            <person name="Grassa C.J."/>
            <person name="Murat F."/>
            <person name="Staton S.E."/>
            <person name="Cottret L."/>
            <person name="Lelandais-Briere C."/>
            <person name="Owens G.L."/>
            <person name="Carrere S."/>
            <person name="Mayjonade B."/>
            <person name="Legrand L."/>
            <person name="Gill N."/>
            <person name="Kane N.C."/>
            <person name="Bowers J.E."/>
            <person name="Hubner S."/>
            <person name="Bellec A."/>
            <person name="Berard A."/>
            <person name="Berges H."/>
            <person name="Blanchet N."/>
            <person name="Boniface M.C."/>
            <person name="Brunel D."/>
            <person name="Catrice O."/>
            <person name="Chaidir N."/>
            <person name="Claudel C."/>
            <person name="Donnadieu C."/>
            <person name="Faraut T."/>
            <person name="Fievet G."/>
            <person name="Helmstetter N."/>
            <person name="King M."/>
            <person name="Knapp S.J."/>
            <person name="Lai Z."/>
            <person name="Le Paslier M.C."/>
            <person name="Lippi Y."/>
            <person name="Lorenzon L."/>
            <person name="Mandel J.R."/>
            <person name="Marage G."/>
            <person name="Marchand G."/>
            <person name="Marquand E."/>
            <person name="Bret-Mestries E."/>
            <person name="Morien E."/>
            <person name="Nambeesan S."/>
            <person name="Nguyen T."/>
            <person name="Pegot-Espagnet P."/>
            <person name="Pouilly N."/>
            <person name="Raftis F."/>
            <person name="Sallet E."/>
            <person name="Schiex T."/>
            <person name="Thomas J."/>
            <person name="Vandecasteele C."/>
            <person name="Vares D."/>
            <person name="Vear F."/>
            <person name="Vautrin S."/>
            <person name="Crespi M."/>
            <person name="Mangin B."/>
            <person name="Burke J.M."/>
            <person name="Salse J."/>
            <person name="Munos S."/>
            <person name="Vincourt P."/>
            <person name="Rieseberg L.H."/>
            <person name="Langlade N.B."/>
        </authorList>
    </citation>
    <scope>NUCLEOTIDE SEQUENCE [LARGE SCALE GENOMIC DNA]</scope>
    <source>
        <strain evidence="4">cv. SF193</strain>
        <tissue evidence="2">Leaves</tissue>
    </source>
</reference>
<proteinExistence type="predicted"/>
<dbReference type="InParanoid" id="A0A251UIG0"/>
<name>A0A251UIG0_HELAN</name>
<organism evidence="3 4">
    <name type="scientific">Helianthus annuus</name>
    <name type="common">Common sunflower</name>
    <dbReference type="NCBI Taxonomy" id="4232"/>
    <lineage>
        <taxon>Eukaryota</taxon>
        <taxon>Viridiplantae</taxon>
        <taxon>Streptophyta</taxon>
        <taxon>Embryophyta</taxon>
        <taxon>Tracheophyta</taxon>
        <taxon>Spermatophyta</taxon>
        <taxon>Magnoliopsida</taxon>
        <taxon>eudicotyledons</taxon>
        <taxon>Gunneridae</taxon>
        <taxon>Pentapetalae</taxon>
        <taxon>asterids</taxon>
        <taxon>campanulids</taxon>
        <taxon>Asterales</taxon>
        <taxon>Asteraceae</taxon>
        <taxon>Asteroideae</taxon>
        <taxon>Heliantheae alliance</taxon>
        <taxon>Heliantheae</taxon>
        <taxon>Helianthus</taxon>
    </lineage>
</organism>
<reference evidence="3" key="2">
    <citation type="submission" date="2017-02" db="EMBL/GenBank/DDBJ databases">
        <title>Sunflower complete genome.</title>
        <authorList>
            <person name="Langlade N."/>
            <person name="Munos S."/>
        </authorList>
    </citation>
    <scope>NUCLEOTIDE SEQUENCE [LARGE SCALE GENOMIC DNA]</scope>
    <source>
        <tissue evidence="3">Leaves</tissue>
    </source>
</reference>
<evidence type="ECO:0000313" key="3">
    <source>
        <dbReference type="EMBL" id="OTG22859.1"/>
    </source>
</evidence>
<accession>A0A251UIG0</accession>
<gene>
    <name evidence="3" type="ORF">HannXRQ_Chr06g0176061</name>
    <name evidence="2" type="ORF">HanXRQr2_Chr06g0255691</name>
</gene>
<evidence type="ECO:0000313" key="2">
    <source>
        <dbReference type="EMBL" id="KAF5802102.1"/>
    </source>
</evidence>